<comment type="caution">
    <text evidence="11">The sequence shown here is derived from an EMBL/GenBank/DDBJ whole genome shotgun (WGS) entry which is preliminary data.</text>
</comment>
<evidence type="ECO:0000259" key="10">
    <source>
        <dbReference type="PROSITE" id="PS50262"/>
    </source>
</evidence>
<dbReference type="EMBL" id="REGW02000021">
    <property type="protein sequence ID" value="KAE8280663.1"/>
    <property type="molecule type" value="Genomic_DNA"/>
</dbReference>
<evidence type="ECO:0000256" key="7">
    <source>
        <dbReference type="ARBA" id="ARBA00023136"/>
    </source>
</evidence>
<proteinExistence type="predicted"/>
<keyword evidence="5 9" id="KW-1133">Transmembrane helix</keyword>
<accession>A0A6G0HNL7</accession>
<feature type="region of interest" description="Disordered" evidence="8">
    <location>
        <begin position="313"/>
        <end position="343"/>
    </location>
</feature>
<comment type="subcellular location">
    <subcellularLocation>
        <location evidence="2">Cytoplasm</location>
    </subcellularLocation>
    <subcellularLocation>
        <location evidence="1">Membrane</location>
    </subcellularLocation>
</comment>
<dbReference type="GO" id="GO:0030496">
    <property type="term" value="C:midbody"/>
    <property type="evidence" value="ECO:0007669"/>
    <property type="project" value="TreeGrafter"/>
</dbReference>
<dbReference type="Pfam" id="PF12180">
    <property type="entry name" value="EABR"/>
    <property type="match status" value="1"/>
</dbReference>
<protein>
    <submittedName>
        <fullName evidence="11">Free fatty acid receptor 4</fullName>
    </submittedName>
</protein>
<feature type="transmembrane region" description="Helical" evidence="9">
    <location>
        <begin position="380"/>
        <end position="405"/>
    </location>
</feature>
<feature type="compositionally biased region" description="Polar residues" evidence="8">
    <location>
        <begin position="333"/>
        <end position="343"/>
    </location>
</feature>
<dbReference type="GO" id="GO:0051896">
    <property type="term" value="P:regulation of phosphatidylinositol 3-kinase/protein kinase B signal transduction"/>
    <property type="evidence" value="ECO:0007669"/>
    <property type="project" value="InterPro"/>
</dbReference>
<feature type="transmembrane region" description="Helical" evidence="9">
    <location>
        <begin position="472"/>
        <end position="496"/>
    </location>
</feature>
<dbReference type="PANTHER" id="PTHR31838">
    <property type="entry name" value="CENTROSOMAL PROTEIN OF 55 KDA"/>
    <property type="match status" value="1"/>
</dbReference>
<dbReference type="AlphaFoldDB" id="A0A6G0HNL7"/>
<keyword evidence="12" id="KW-1185">Reference proteome</keyword>
<dbReference type="PROSITE" id="PS50262">
    <property type="entry name" value="G_PROTEIN_RECEP_F1_2"/>
    <property type="match status" value="1"/>
</dbReference>
<feature type="transmembrane region" description="Helical" evidence="9">
    <location>
        <begin position="516"/>
        <end position="536"/>
    </location>
</feature>
<feature type="domain" description="G-protein coupled receptors family 1 profile" evidence="10">
    <location>
        <begin position="359"/>
        <end position="641"/>
    </location>
</feature>
<dbReference type="GO" id="GO:0000281">
    <property type="term" value="P:mitotic cytokinesis"/>
    <property type="evidence" value="ECO:0007669"/>
    <property type="project" value="InterPro"/>
</dbReference>
<dbReference type="SUPFAM" id="SSF81321">
    <property type="entry name" value="Family A G protein-coupled receptor-like"/>
    <property type="match status" value="1"/>
</dbReference>
<evidence type="ECO:0000256" key="2">
    <source>
        <dbReference type="ARBA" id="ARBA00004496"/>
    </source>
</evidence>
<dbReference type="GO" id="GO:0016020">
    <property type="term" value="C:membrane"/>
    <property type="evidence" value="ECO:0007669"/>
    <property type="project" value="UniProtKB-SubCell"/>
</dbReference>
<evidence type="ECO:0000256" key="6">
    <source>
        <dbReference type="ARBA" id="ARBA00023054"/>
    </source>
</evidence>
<feature type="transmembrane region" description="Helical" evidence="9">
    <location>
        <begin position="417"/>
        <end position="439"/>
    </location>
</feature>
<evidence type="ECO:0000256" key="1">
    <source>
        <dbReference type="ARBA" id="ARBA00004370"/>
    </source>
</evidence>
<reference evidence="11 12" key="1">
    <citation type="submission" date="2019-07" db="EMBL/GenBank/DDBJ databases">
        <title>Chromosome genome assembly for large yellow croaker.</title>
        <authorList>
            <person name="Xiao S."/>
        </authorList>
    </citation>
    <scope>NUCLEOTIDE SEQUENCE [LARGE SCALE GENOMIC DNA]</scope>
    <source>
        <strain evidence="11">JMULYC20181020</strain>
        <tissue evidence="11">Muscle</tissue>
    </source>
</reference>
<dbReference type="InterPro" id="IPR000276">
    <property type="entry name" value="GPCR_Rhodpsn"/>
</dbReference>
<keyword evidence="3" id="KW-0963">Cytoplasm</keyword>
<dbReference type="Gene3D" id="1.20.1070.10">
    <property type="entry name" value="Rhodopsin 7-helix transmembrane proteins"/>
    <property type="match status" value="1"/>
</dbReference>
<feature type="transmembrane region" description="Helical" evidence="9">
    <location>
        <begin position="622"/>
        <end position="643"/>
    </location>
</feature>
<name>A0A6G0HNL7_LARCR</name>
<evidence type="ECO:0000256" key="4">
    <source>
        <dbReference type="ARBA" id="ARBA00022692"/>
    </source>
</evidence>
<feature type="transmembrane region" description="Helical" evidence="9">
    <location>
        <begin position="586"/>
        <end position="610"/>
    </location>
</feature>
<dbReference type="Proteomes" id="UP000424527">
    <property type="component" value="Unassembled WGS sequence"/>
</dbReference>
<keyword evidence="7 9" id="KW-0472">Membrane</keyword>
<dbReference type="CDD" id="cd00637">
    <property type="entry name" value="7tm_classA_rhodopsin-like"/>
    <property type="match status" value="1"/>
</dbReference>
<dbReference type="GO" id="GO:0045184">
    <property type="term" value="P:establishment of protein localization"/>
    <property type="evidence" value="ECO:0007669"/>
    <property type="project" value="TreeGrafter"/>
</dbReference>
<dbReference type="Pfam" id="PF00001">
    <property type="entry name" value="7tm_1"/>
    <property type="match status" value="1"/>
</dbReference>
<dbReference type="Gene3D" id="1.20.5.1180">
    <property type="entry name" value="Geminin coiled-coil domain"/>
    <property type="match status" value="1"/>
</dbReference>
<keyword evidence="11" id="KW-0675">Receptor</keyword>
<dbReference type="GO" id="GO:0004930">
    <property type="term" value="F:G protein-coupled receptor activity"/>
    <property type="evidence" value="ECO:0007669"/>
    <property type="project" value="InterPro"/>
</dbReference>
<evidence type="ECO:0000256" key="3">
    <source>
        <dbReference type="ARBA" id="ARBA00022490"/>
    </source>
</evidence>
<dbReference type="InterPro" id="IPR038926">
    <property type="entry name" value="CEP55"/>
</dbReference>
<organism evidence="11 12">
    <name type="scientific">Larimichthys crocea</name>
    <name type="common">Large yellow croaker</name>
    <name type="synonym">Pseudosciaena crocea</name>
    <dbReference type="NCBI Taxonomy" id="215358"/>
    <lineage>
        <taxon>Eukaryota</taxon>
        <taxon>Metazoa</taxon>
        <taxon>Chordata</taxon>
        <taxon>Craniata</taxon>
        <taxon>Vertebrata</taxon>
        <taxon>Euteleostomi</taxon>
        <taxon>Actinopterygii</taxon>
        <taxon>Neopterygii</taxon>
        <taxon>Teleostei</taxon>
        <taxon>Neoteleostei</taxon>
        <taxon>Acanthomorphata</taxon>
        <taxon>Eupercaria</taxon>
        <taxon>Sciaenidae</taxon>
        <taxon>Larimichthys</taxon>
    </lineage>
</organism>
<evidence type="ECO:0000256" key="9">
    <source>
        <dbReference type="SAM" id="Phobius"/>
    </source>
</evidence>
<dbReference type="InterPro" id="IPR017452">
    <property type="entry name" value="GPCR_Rhodpsn_7TM"/>
</dbReference>
<sequence length="686" mass="78413">MCASTVQLGQGTEGTTKLQSKVVKMASFKGYHKKKQASKLGMVISGLRKENASLKKTLAEMTDQHSKHNKLIERFLCTEATWLESLRQLMTKNEKHPLPTEQGSASDELASTNSVIKLQNLLTDALEKNKQWLEYDQQREAYVRAILARMSWLEKQLDEANQSRSQQHNVDHSDEKVQISETQEHYEKLLQKTKDVLEVHREQVDITHHELIKTQNWCKEIESEVEELKQQFCAEKLSKEGAPEDDHGTEDEEQQVKDEISDLQNRLDQEKRRSANLEIKISSQDLEGERQDSSYLKRQSMRVLKTLKKKIDRVTEQRDKQDHSSCEVAHPQPVSSGDVLTSSPPTSLLNESFLECPSCHAENVSYFSFFSELHRSDASIIVETLAITAVFMVSVAANAGAAALVTRERRLLTNKTILTLNLFVADLLFVSMIPLIVVVRWTVSWSVERVQAILHLQTVSTLNPKMVTATLFFIWAFSALATLPLSLFFTVMKVNYSEQGSVLICTLKWPDTTLEIIWIVAFAVLCFLLPGLIIVVSYSKILQVSLLCCQDMKLLRVAGEGFDPERVSQAVEYHISRQDMKLFRTLLVLVLSFLIMWSPIFISIFLILARNFLAYLNISSTMFFWMVTFTMTTSALNPILYSVCQFKSSWRRLCCSSEDSTLWQGLNTRHTFVIIIIVPSNRRFKH</sequence>
<dbReference type="InterPro" id="IPR022008">
    <property type="entry name" value="EABR"/>
</dbReference>
<keyword evidence="6" id="KW-0175">Coiled coil</keyword>
<evidence type="ECO:0000313" key="11">
    <source>
        <dbReference type="EMBL" id="KAE8280663.1"/>
    </source>
</evidence>
<dbReference type="PANTHER" id="PTHR31838:SF1">
    <property type="entry name" value="CENTROSOMAL PROTEIN OF 55 KDA"/>
    <property type="match status" value="1"/>
</dbReference>
<feature type="compositionally biased region" description="Basic and acidic residues" evidence="8">
    <location>
        <begin position="313"/>
        <end position="325"/>
    </location>
</feature>
<evidence type="ECO:0000256" key="5">
    <source>
        <dbReference type="ARBA" id="ARBA00022989"/>
    </source>
</evidence>
<evidence type="ECO:0000313" key="12">
    <source>
        <dbReference type="Proteomes" id="UP000424527"/>
    </source>
</evidence>
<dbReference type="PRINTS" id="PR00237">
    <property type="entry name" value="GPCRRHODOPSN"/>
</dbReference>
<dbReference type="GO" id="GO:0005737">
    <property type="term" value="C:cytoplasm"/>
    <property type="evidence" value="ECO:0007669"/>
    <property type="project" value="UniProtKB-SubCell"/>
</dbReference>
<gene>
    <name evidence="11" type="ORF">D5F01_LYC21226</name>
</gene>
<evidence type="ECO:0000256" key="8">
    <source>
        <dbReference type="SAM" id="MobiDB-lite"/>
    </source>
</evidence>
<keyword evidence="4 9" id="KW-0812">Transmembrane</keyword>
<feature type="region of interest" description="Disordered" evidence="8">
    <location>
        <begin position="239"/>
        <end position="258"/>
    </location>
</feature>